<keyword evidence="4 8" id="KW-0443">Lipid metabolism</keyword>
<dbReference type="GO" id="GO:0005811">
    <property type="term" value="C:lipid droplet"/>
    <property type="evidence" value="ECO:0007669"/>
    <property type="project" value="TreeGrafter"/>
</dbReference>
<dbReference type="PROSITE" id="PS51635">
    <property type="entry name" value="PNPLA"/>
    <property type="match status" value="1"/>
</dbReference>
<evidence type="ECO:0000256" key="1">
    <source>
        <dbReference type="ARBA" id="ARBA00013279"/>
    </source>
</evidence>
<feature type="active site" description="Nucleophile" evidence="8">
    <location>
        <position position="49"/>
    </location>
</feature>
<evidence type="ECO:0000256" key="6">
    <source>
        <dbReference type="ARBA" id="ARBA00057702"/>
    </source>
</evidence>
<dbReference type="SUPFAM" id="SSF52151">
    <property type="entry name" value="FabD/lysophospholipase-like"/>
    <property type="match status" value="1"/>
</dbReference>
<evidence type="ECO:0000256" key="7">
    <source>
        <dbReference type="ARBA" id="ARBA00072602"/>
    </source>
</evidence>
<comment type="catalytic activity">
    <reaction evidence="5">
        <text>a triacylglycerol + H2O = a diacylglycerol + a fatty acid + H(+)</text>
        <dbReference type="Rhea" id="RHEA:12044"/>
        <dbReference type="ChEBI" id="CHEBI:15377"/>
        <dbReference type="ChEBI" id="CHEBI:15378"/>
        <dbReference type="ChEBI" id="CHEBI:17855"/>
        <dbReference type="ChEBI" id="CHEBI:18035"/>
        <dbReference type="ChEBI" id="CHEBI:28868"/>
        <dbReference type="EC" id="3.1.1.3"/>
    </reaction>
    <physiologicalReaction direction="left-to-right" evidence="5">
        <dbReference type="Rhea" id="RHEA:12045"/>
    </physiologicalReaction>
</comment>
<dbReference type="Proteomes" id="UP000248480">
    <property type="component" value="Unplaced"/>
</dbReference>
<dbReference type="STRING" id="127582.A0A2Y9DS16"/>
<reference evidence="11" key="1">
    <citation type="submission" date="2025-08" db="UniProtKB">
        <authorList>
            <consortium name="RefSeq"/>
        </authorList>
    </citation>
    <scope>IDENTIFICATION</scope>
</reference>
<comment type="function">
    <text evidence="6">Has abundant triacylglycerol lipase activity.</text>
</comment>
<dbReference type="GO" id="GO:0016020">
    <property type="term" value="C:membrane"/>
    <property type="evidence" value="ECO:0007669"/>
    <property type="project" value="TreeGrafter"/>
</dbReference>
<dbReference type="FunFam" id="3.40.1090.10:FF:000003">
    <property type="entry name" value="Patatin-like phospholipase domain-containing protein 2"/>
    <property type="match status" value="1"/>
</dbReference>
<dbReference type="Gene3D" id="3.40.1090.10">
    <property type="entry name" value="Cytosolic phospholipase A2 catalytic domain"/>
    <property type="match status" value="2"/>
</dbReference>
<evidence type="ECO:0000313" key="10">
    <source>
        <dbReference type="Proteomes" id="UP000248480"/>
    </source>
</evidence>
<dbReference type="InterPro" id="IPR033562">
    <property type="entry name" value="PLPL"/>
</dbReference>
<dbReference type="GO" id="GO:0055088">
    <property type="term" value="P:lipid homeostasis"/>
    <property type="evidence" value="ECO:0007669"/>
    <property type="project" value="TreeGrafter"/>
</dbReference>
<organism evidence="10 11">
    <name type="scientific">Trichechus manatus latirostris</name>
    <name type="common">Florida manatee</name>
    <dbReference type="NCBI Taxonomy" id="127582"/>
    <lineage>
        <taxon>Eukaryota</taxon>
        <taxon>Metazoa</taxon>
        <taxon>Chordata</taxon>
        <taxon>Craniata</taxon>
        <taxon>Vertebrata</taxon>
        <taxon>Euteleostomi</taxon>
        <taxon>Mammalia</taxon>
        <taxon>Eutheria</taxon>
        <taxon>Afrotheria</taxon>
        <taxon>Sirenia</taxon>
        <taxon>Trichechidae</taxon>
        <taxon>Trichechus</taxon>
    </lineage>
</organism>
<dbReference type="GO" id="GO:0004806">
    <property type="term" value="F:triacylglycerol lipase activity"/>
    <property type="evidence" value="ECO:0007669"/>
    <property type="project" value="UniProtKB-EC"/>
</dbReference>
<dbReference type="EC" id="3.1.1.3" evidence="1"/>
<dbReference type="GeneID" id="101340986"/>
<name>A0A2Y9DS16_TRIMA</name>
<protein>
    <recommendedName>
        <fullName evidence="7">Patatin-like phospholipase domain-containing protein 5</fullName>
        <ecNumber evidence="1">3.1.1.3</ecNumber>
    </recommendedName>
</protein>
<evidence type="ECO:0000256" key="3">
    <source>
        <dbReference type="ARBA" id="ARBA00022963"/>
    </source>
</evidence>
<dbReference type="KEGG" id="tmu:101340986"/>
<sequence>MVSFEKEGSWSLSFCGSGFLGLYHVGVSHCLRERAPHLLLGAHRFYGASSGALNAVALVCGKSLDFCCAHLLGMIKVVKRLSLGVFHPAFAPIELIKLALQEHLPANAHILASQRLGISLTRWPDGKNIIVTDFASRDELIQALLCTLYLPFYCGVIPLEFRGEHYFDGGLSNNVPCEDPKSTITVAPFHGTLDICPQSPSASLHEMNIFNMSLQISTKNFFLGFHTLFPPSPEVVADICRQGYLDALRFLERRGLTKELILWVLASKEPPAPAEGTQGAGCDEDGKAGLPLTWAAPNVRIEDVPDFEQLSPELEAVLRKRCGKNPSIRAQFWRSGPGQVLTYLLLPCTLPMEYAYFRSRRLVAWLPDVPADLRWMQGLLRSSAHEFYSRTKASLLRAVSLSATKSLAAGPLQPGVAPLVDSALEPTPTQQA</sequence>
<dbReference type="GO" id="GO:0005737">
    <property type="term" value="C:cytoplasm"/>
    <property type="evidence" value="ECO:0007669"/>
    <property type="project" value="TreeGrafter"/>
</dbReference>
<dbReference type="InParanoid" id="A0A2Y9DS16"/>
<dbReference type="GO" id="GO:0019433">
    <property type="term" value="P:triglyceride catabolic process"/>
    <property type="evidence" value="ECO:0007669"/>
    <property type="project" value="TreeGrafter"/>
</dbReference>
<feature type="domain" description="PNPLA" evidence="9">
    <location>
        <begin position="12"/>
        <end position="181"/>
    </location>
</feature>
<dbReference type="PANTHER" id="PTHR12406">
    <property type="entry name" value="CALCIUM-INDEPENDENT PHOSPHOLIPASE A2 IPLA2 -RELATED"/>
    <property type="match status" value="1"/>
</dbReference>
<keyword evidence="2 8" id="KW-0378">Hydrolase</keyword>
<evidence type="ECO:0000259" key="9">
    <source>
        <dbReference type="PROSITE" id="PS51635"/>
    </source>
</evidence>
<keyword evidence="10" id="KW-1185">Reference proteome</keyword>
<evidence type="ECO:0000256" key="2">
    <source>
        <dbReference type="ARBA" id="ARBA00022801"/>
    </source>
</evidence>
<dbReference type="CTD" id="150379"/>
<dbReference type="AlphaFoldDB" id="A0A2Y9DS16"/>
<feature type="active site" description="Proton acceptor" evidence="8">
    <location>
        <position position="168"/>
    </location>
</feature>
<dbReference type="Pfam" id="PF01734">
    <property type="entry name" value="Patatin"/>
    <property type="match status" value="1"/>
</dbReference>
<accession>A0A2Y9DS16</accession>
<feature type="short sequence motif" description="GXSXG" evidence="8">
    <location>
        <begin position="47"/>
        <end position="51"/>
    </location>
</feature>
<evidence type="ECO:0000256" key="5">
    <source>
        <dbReference type="ARBA" id="ARBA00023369"/>
    </source>
</evidence>
<evidence type="ECO:0000256" key="4">
    <source>
        <dbReference type="ARBA" id="ARBA00023098"/>
    </source>
</evidence>
<dbReference type="InterPro" id="IPR016035">
    <property type="entry name" value="Acyl_Trfase/lysoPLipase"/>
</dbReference>
<feature type="short sequence motif" description="GXGXXG" evidence="8">
    <location>
        <begin position="16"/>
        <end position="21"/>
    </location>
</feature>
<dbReference type="RefSeq" id="XP_004380111.1">
    <property type="nucleotide sequence ID" value="XM_004380054.1"/>
</dbReference>
<evidence type="ECO:0000256" key="8">
    <source>
        <dbReference type="PROSITE-ProRule" id="PRU01161"/>
    </source>
</evidence>
<dbReference type="FunFam" id="3.40.1090.10:FF:000027">
    <property type="entry name" value="Patatin like phospholipase domain containing 5"/>
    <property type="match status" value="1"/>
</dbReference>
<dbReference type="FunCoup" id="A0A2Y9DS16">
    <property type="interactions" value="11"/>
</dbReference>
<gene>
    <name evidence="11" type="primary">PNPLA5</name>
</gene>
<dbReference type="InterPro" id="IPR002641">
    <property type="entry name" value="PNPLA_dom"/>
</dbReference>
<dbReference type="OrthoDB" id="197155at2759"/>
<dbReference type="PANTHER" id="PTHR12406:SF4">
    <property type="entry name" value="PATATIN-LIKE PHOSPHOLIPASE DOMAIN-CONTAINING PROTEIN 5"/>
    <property type="match status" value="1"/>
</dbReference>
<evidence type="ECO:0000313" key="11">
    <source>
        <dbReference type="RefSeq" id="XP_004380111.1"/>
    </source>
</evidence>
<keyword evidence="3 8" id="KW-0442">Lipid degradation</keyword>
<feature type="short sequence motif" description="DGA/G" evidence="8">
    <location>
        <begin position="168"/>
        <end position="170"/>
    </location>
</feature>
<proteinExistence type="predicted"/>